<evidence type="ECO:0000256" key="6">
    <source>
        <dbReference type="SAM" id="Phobius"/>
    </source>
</evidence>
<reference evidence="10" key="3">
    <citation type="submission" date="2025-09" db="UniProtKB">
        <authorList>
            <consortium name="Ensembl"/>
        </authorList>
    </citation>
    <scope>IDENTIFICATION</scope>
</reference>
<keyword evidence="3" id="KW-1015">Disulfide bond</keyword>
<dbReference type="InterPro" id="IPR013098">
    <property type="entry name" value="Ig_I-set"/>
</dbReference>
<dbReference type="CTD" id="147645"/>
<keyword evidence="6" id="KW-1133">Transmembrane helix</keyword>
<dbReference type="PANTHER" id="PTHR44337">
    <property type="entry name" value="CARCINOEMBRYONIC ANTIGEN-RELATED CELL ADHESION MOLECULE 8"/>
    <property type="match status" value="1"/>
</dbReference>
<keyword evidence="6" id="KW-0472">Membrane</keyword>
<dbReference type="SUPFAM" id="SSF49265">
    <property type="entry name" value="Fibronectin type III"/>
    <property type="match status" value="1"/>
</dbReference>
<dbReference type="AlphaFoldDB" id="A0A671Y1U3"/>
<evidence type="ECO:0000313" key="11">
    <source>
        <dbReference type="Proteomes" id="UP000472265"/>
    </source>
</evidence>
<keyword evidence="2" id="KW-0677">Repeat</keyword>
<dbReference type="InterPro" id="IPR036116">
    <property type="entry name" value="FN3_sf"/>
</dbReference>
<keyword evidence="5" id="KW-0393">Immunoglobulin domain</keyword>
<dbReference type="SMART" id="SM00409">
    <property type="entry name" value="IG"/>
    <property type="match status" value="2"/>
</dbReference>
<dbReference type="SMART" id="SM00408">
    <property type="entry name" value="IGc2"/>
    <property type="match status" value="2"/>
</dbReference>
<reference evidence="10" key="2">
    <citation type="submission" date="2025-08" db="UniProtKB">
        <authorList>
            <consortium name="Ensembl"/>
        </authorList>
    </citation>
    <scope>IDENTIFICATION</scope>
</reference>
<evidence type="ECO:0000256" key="2">
    <source>
        <dbReference type="ARBA" id="ARBA00022737"/>
    </source>
</evidence>
<evidence type="ECO:0000256" key="4">
    <source>
        <dbReference type="ARBA" id="ARBA00023180"/>
    </source>
</evidence>
<dbReference type="OMA" id="MSGSFWS"/>
<keyword evidence="4" id="KW-0325">Glycoprotein</keyword>
<keyword evidence="1 7" id="KW-0732">Signal</keyword>
<organism evidence="10 11">
    <name type="scientific">Sparus aurata</name>
    <name type="common">Gilthead sea bream</name>
    <dbReference type="NCBI Taxonomy" id="8175"/>
    <lineage>
        <taxon>Eukaryota</taxon>
        <taxon>Metazoa</taxon>
        <taxon>Chordata</taxon>
        <taxon>Craniata</taxon>
        <taxon>Vertebrata</taxon>
        <taxon>Euteleostomi</taxon>
        <taxon>Actinopterygii</taxon>
        <taxon>Neopterygii</taxon>
        <taxon>Teleostei</taxon>
        <taxon>Neoteleostei</taxon>
        <taxon>Acanthomorphata</taxon>
        <taxon>Eupercaria</taxon>
        <taxon>Spariformes</taxon>
        <taxon>Sparidae</taxon>
        <taxon>Sparus</taxon>
    </lineage>
</organism>
<dbReference type="Gene3D" id="2.60.40.10">
    <property type="entry name" value="Immunoglobulins"/>
    <property type="match status" value="5"/>
</dbReference>
<keyword evidence="6" id="KW-0812">Transmembrane</keyword>
<evidence type="ECO:0000256" key="7">
    <source>
        <dbReference type="SAM" id="SignalP"/>
    </source>
</evidence>
<dbReference type="InterPro" id="IPR007110">
    <property type="entry name" value="Ig-like_dom"/>
</dbReference>
<evidence type="ECO:0000256" key="3">
    <source>
        <dbReference type="ARBA" id="ARBA00023157"/>
    </source>
</evidence>
<keyword evidence="11" id="KW-1185">Reference proteome</keyword>
<dbReference type="InterPro" id="IPR052598">
    <property type="entry name" value="IgSF_CEA-related"/>
</dbReference>
<gene>
    <name evidence="10" type="primary">vsig10l</name>
</gene>
<evidence type="ECO:0000256" key="1">
    <source>
        <dbReference type="ARBA" id="ARBA00022729"/>
    </source>
</evidence>
<feature type="domain" description="Ig-like" evidence="8">
    <location>
        <begin position="230"/>
        <end position="309"/>
    </location>
</feature>
<dbReference type="InterPro" id="IPR003961">
    <property type="entry name" value="FN3_dom"/>
</dbReference>
<dbReference type="GeneTree" id="ENSGT00940000167735"/>
<dbReference type="InterPro" id="IPR003598">
    <property type="entry name" value="Ig_sub2"/>
</dbReference>
<dbReference type="PROSITE" id="PS50853">
    <property type="entry name" value="FN3"/>
    <property type="match status" value="1"/>
</dbReference>
<dbReference type="OrthoDB" id="6159398at2759"/>
<dbReference type="Pfam" id="PF07679">
    <property type="entry name" value="I-set"/>
    <property type="match status" value="2"/>
</dbReference>
<sequence>MMWLEEFRRLSKVFLAIVLIFALQGAHTELLVSAAGPTEVNAVAGRNVTLATPFSGAPDTSVIWLMGDVPVAIWIIDSLTPANIPENHTDVLKIEPNGSLTFVNVPLGYSSNYTVEVTVSGLGKSLATFTLRVFEIIQNVTLSSAKFAVEGADRFTLSYSMLQGVVERQTWFVNGTEINTNSHYSVEKQSLVILRPNRRDAGQYMVSLTNPFSSETAHMNVAVLYGPDDPKLEAHPAQPFYESGDSLNLSCEAEGFPKPTVKWAFGDQTLSESLGQVLNLTNIQTSQGGNYTCTLLNNESKEERHKSIILKVYERPSGSSMCYVQSVNNVTLQYYCRWAGGTPEAQLSFLALSNMSSGAGNFSLTVTATDDLDGKTVTCQAFHPLEQDKCNITASSPVKFLPAVKTTVDADDKIAVTIHCVSEATPQAVVSWSKGGEAVTNGSTYQISTDTTQLKISDYNVTSFHLQNYTCVCSNPLGSQKREFQLRRPSISDFSGLPNQEGTVVRLSWEVPPTSVVTGFDIQMKGPDLVTDNSNDTQTRGSSDKFRTIQHRPGSVRSADIFNLDPKSTYRFRVIPKALMIVGEPSEIHRIGPGEGLSGPAIAGIAAGIPCSLLFLLLLGGFIYLCVYCHKNRSRQTRYPVSRAVEKAITIQPDTIPPHNLLTGGLKSLPDYNRLQQTPSERSVALPSFVPPAPVRVATTV</sequence>
<reference evidence="10" key="1">
    <citation type="submission" date="2021-04" db="EMBL/GenBank/DDBJ databases">
        <authorList>
            <consortium name="Wellcome Sanger Institute Data Sharing"/>
        </authorList>
    </citation>
    <scope>NUCLEOTIDE SEQUENCE [LARGE SCALE GENOMIC DNA]</scope>
</reference>
<proteinExistence type="predicted"/>
<dbReference type="SUPFAM" id="SSF48726">
    <property type="entry name" value="Immunoglobulin"/>
    <property type="match status" value="4"/>
</dbReference>
<feature type="chain" id="PRO_5025682759" evidence="7">
    <location>
        <begin position="29"/>
        <end position="701"/>
    </location>
</feature>
<evidence type="ECO:0000259" key="8">
    <source>
        <dbReference type="PROSITE" id="PS50835"/>
    </source>
</evidence>
<name>A0A671Y1U3_SPAAU</name>
<dbReference type="InterPro" id="IPR003599">
    <property type="entry name" value="Ig_sub"/>
</dbReference>
<dbReference type="InParanoid" id="A0A671Y1U3"/>
<dbReference type="PANTHER" id="PTHR44337:SF20">
    <property type="entry name" value="CARCINOEMBRYONIC ANTIGEN-RELATED CELL ADHESION MOLECULE 5-RELATED"/>
    <property type="match status" value="1"/>
</dbReference>
<feature type="domain" description="Fibronectin type-III" evidence="9">
    <location>
        <begin position="490"/>
        <end position="596"/>
    </location>
</feature>
<evidence type="ECO:0000259" key="9">
    <source>
        <dbReference type="PROSITE" id="PS50853"/>
    </source>
</evidence>
<protein>
    <submittedName>
        <fullName evidence="10">V-set and immunoglobulin domain containing 10 like</fullName>
    </submittedName>
</protein>
<dbReference type="CDD" id="cd00063">
    <property type="entry name" value="FN3"/>
    <property type="match status" value="1"/>
</dbReference>
<dbReference type="PROSITE" id="PS50835">
    <property type="entry name" value="IG_LIKE"/>
    <property type="match status" value="2"/>
</dbReference>
<dbReference type="InterPro" id="IPR013783">
    <property type="entry name" value="Ig-like_fold"/>
</dbReference>
<dbReference type="RefSeq" id="XP_030248521.1">
    <property type="nucleotide sequence ID" value="XM_030392661.1"/>
</dbReference>
<feature type="domain" description="Ig-like" evidence="8">
    <location>
        <begin position="402"/>
        <end position="487"/>
    </location>
</feature>
<evidence type="ECO:0000256" key="5">
    <source>
        <dbReference type="ARBA" id="ARBA00023319"/>
    </source>
</evidence>
<feature type="signal peptide" evidence="7">
    <location>
        <begin position="1"/>
        <end position="28"/>
    </location>
</feature>
<dbReference type="Ensembl" id="ENSSAUT00010060368.1">
    <property type="protein sequence ID" value="ENSSAUP00010057494.1"/>
    <property type="gene ID" value="ENSSAUG00010023513.1"/>
</dbReference>
<accession>A0A671Y1U3</accession>
<evidence type="ECO:0000313" key="10">
    <source>
        <dbReference type="Ensembl" id="ENSSAUP00010057494.1"/>
    </source>
</evidence>
<dbReference type="InterPro" id="IPR036179">
    <property type="entry name" value="Ig-like_dom_sf"/>
</dbReference>
<dbReference type="GeneID" id="115566712"/>
<dbReference type="Pfam" id="PF13927">
    <property type="entry name" value="Ig_3"/>
    <property type="match status" value="1"/>
</dbReference>
<dbReference type="Proteomes" id="UP000472265">
    <property type="component" value="Chromosome 17"/>
</dbReference>
<feature type="transmembrane region" description="Helical" evidence="6">
    <location>
        <begin position="601"/>
        <end position="628"/>
    </location>
</feature>